<dbReference type="AlphaFoldDB" id="A0A914PDQ7"/>
<evidence type="ECO:0000256" key="9">
    <source>
        <dbReference type="PIRSR" id="PIRSR000615-4"/>
    </source>
</evidence>
<dbReference type="Gene3D" id="3.30.200.20">
    <property type="entry name" value="Phosphorylase Kinase, domain 1"/>
    <property type="match status" value="1"/>
</dbReference>
<dbReference type="GO" id="GO:0007169">
    <property type="term" value="P:cell surface receptor protein tyrosine kinase signaling pathway"/>
    <property type="evidence" value="ECO:0007669"/>
    <property type="project" value="TreeGrafter"/>
</dbReference>
<keyword evidence="1" id="KW-0808">Transferase</keyword>
<keyword evidence="5" id="KW-0829">Tyrosine-protein kinase</keyword>
<evidence type="ECO:0000313" key="12">
    <source>
        <dbReference type="WBParaSite" id="PDA_v2.g136.t1"/>
    </source>
</evidence>
<dbReference type="PANTHER" id="PTHR24416">
    <property type="entry name" value="TYROSINE-PROTEIN KINASE RECEPTOR"/>
    <property type="match status" value="1"/>
</dbReference>
<accession>A0A914PDQ7</accession>
<dbReference type="PANTHER" id="PTHR24416:SF488">
    <property type="entry name" value="PROTEIN KINASE DOMAIN-CONTAINING PROTEIN"/>
    <property type="match status" value="1"/>
</dbReference>
<dbReference type="SMART" id="SM00219">
    <property type="entry name" value="TyrKc"/>
    <property type="match status" value="1"/>
</dbReference>
<dbReference type="GO" id="GO:0005886">
    <property type="term" value="C:plasma membrane"/>
    <property type="evidence" value="ECO:0007669"/>
    <property type="project" value="TreeGrafter"/>
</dbReference>
<evidence type="ECO:0000256" key="6">
    <source>
        <dbReference type="PIRSR" id="PIRSR000615-1"/>
    </source>
</evidence>
<keyword evidence="11" id="KW-1185">Reference proteome</keyword>
<feature type="binding site" evidence="8">
    <location>
        <position position="150"/>
    </location>
    <ligand>
        <name>Mg(2+)</name>
        <dbReference type="ChEBI" id="CHEBI:18420"/>
    </ligand>
</feature>
<dbReference type="GO" id="GO:0004714">
    <property type="term" value="F:transmembrane receptor protein tyrosine kinase activity"/>
    <property type="evidence" value="ECO:0007669"/>
    <property type="project" value="TreeGrafter"/>
</dbReference>
<reference evidence="12" key="1">
    <citation type="submission" date="2022-11" db="UniProtKB">
        <authorList>
            <consortium name="WormBaseParasite"/>
        </authorList>
    </citation>
    <scope>IDENTIFICATION</scope>
</reference>
<feature type="binding site" evidence="7">
    <location>
        <position position="149"/>
    </location>
    <ligand>
        <name>ATP</name>
        <dbReference type="ChEBI" id="CHEBI:30616"/>
    </ligand>
</feature>
<keyword evidence="3" id="KW-0418">Kinase</keyword>
<feature type="domain" description="Protein kinase" evidence="10">
    <location>
        <begin position="1"/>
        <end position="286"/>
    </location>
</feature>
<evidence type="ECO:0000256" key="5">
    <source>
        <dbReference type="ARBA" id="ARBA00023137"/>
    </source>
</evidence>
<keyword evidence="8" id="KW-0479">Metal-binding</keyword>
<evidence type="ECO:0000313" key="11">
    <source>
        <dbReference type="Proteomes" id="UP000887578"/>
    </source>
</evidence>
<sequence>MLKGEELGSGAFGQVLQGGKLIGLEKTKTGKLIEEKEEVAIKILQRYTNELSEKNFLNEIHTMKLINGHKNIVKMIGCITVGDRICLVLEFCPYRDLLQYSKTKKAELDPLFPTFDHITKEFLIFAWQISNGMQYLASEGIIHRDLAARNILINEFKVAKISDFGLSVKINDKLKNSISKNILQIETGKLPLKWLAIESLKNYEFSLKSDIWSFGIVLYEMFTFGETPFSEIENSQLLEYLEVGNRPEKPEICSDEIYELMLKCWNDIPTLRPGFDELITFFTIFLEHSTENYGYLDVIKSGKEDSKELKRIIYPKISNEKRDRGLEINAY</sequence>
<dbReference type="Pfam" id="PF07714">
    <property type="entry name" value="PK_Tyr_Ser-Thr"/>
    <property type="match status" value="1"/>
</dbReference>
<proteinExistence type="predicted"/>
<dbReference type="SUPFAM" id="SSF56112">
    <property type="entry name" value="Protein kinase-like (PK-like)"/>
    <property type="match status" value="1"/>
</dbReference>
<evidence type="ECO:0000256" key="2">
    <source>
        <dbReference type="ARBA" id="ARBA00022741"/>
    </source>
</evidence>
<dbReference type="PIRSF" id="PIRSF000615">
    <property type="entry name" value="TyrPK_CSF1-R"/>
    <property type="match status" value="1"/>
</dbReference>
<dbReference type="InterPro" id="IPR020635">
    <property type="entry name" value="Tyr_kinase_cat_dom"/>
</dbReference>
<evidence type="ECO:0000256" key="8">
    <source>
        <dbReference type="PIRSR" id="PIRSR000615-3"/>
    </source>
</evidence>
<dbReference type="CDD" id="cd00192">
    <property type="entry name" value="PTKc"/>
    <property type="match status" value="1"/>
</dbReference>
<feature type="active site" description="Proton acceptor" evidence="6">
    <location>
        <position position="145"/>
    </location>
</feature>
<dbReference type="InterPro" id="IPR001245">
    <property type="entry name" value="Ser-Thr/Tyr_kinase_cat_dom"/>
</dbReference>
<name>A0A914PDQ7_9BILA</name>
<feature type="binding site" evidence="8">
    <location>
        <position position="163"/>
    </location>
    <ligand>
        <name>Mg(2+)</name>
        <dbReference type="ChEBI" id="CHEBI:18420"/>
    </ligand>
</feature>
<evidence type="ECO:0000259" key="10">
    <source>
        <dbReference type="PROSITE" id="PS50011"/>
    </source>
</evidence>
<keyword evidence="4 7" id="KW-0067">ATP-binding</keyword>
<dbReference type="InterPro" id="IPR000719">
    <property type="entry name" value="Prot_kinase_dom"/>
</dbReference>
<protein>
    <submittedName>
        <fullName evidence="12">Protein kinase domain-containing protein</fullName>
    </submittedName>
</protein>
<dbReference type="GO" id="GO:0043235">
    <property type="term" value="C:receptor complex"/>
    <property type="evidence" value="ECO:0007669"/>
    <property type="project" value="TreeGrafter"/>
</dbReference>
<dbReference type="Proteomes" id="UP000887578">
    <property type="component" value="Unplaced"/>
</dbReference>
<evidence type="ECO:0000256" key="7">
    <source>
        <dbReference type="PIRSR" id="PIRSR000615-2"/>
    </source>
</evidence>
<dbReference type="InterPro" id="IPR011009">
    <property type="entry name" value="Kinase-like_dom_sf"/>
</dbReference>
<keyword evidence="2 7" id="KW-0547">Nucleotide-binding</keyword>
<dbReference type="InterPro" id="IPR050122">
    <property type="entry name" value="RTK"/>
</dbReference>
<dbReference type="GO" id="GO:0046872">
    <property type="term" value="F:metal ion binding"/>
    <property type="evidence" value="ECO:0007669"/>
    <property type="project" value="UniProtKB-KW"/>
</dbReference>
<keyword evidence="8" id="KW-0460">Magnesium</keyword>
<feature type="site" description="Important for interaction with phosphotyrosine-binding proteins" evidence="9">
    <location>
        <position position="295"/>
    </location>
</feature>
<dbReference type="Gene3D" id="1.10.510.10">
    <property type="entry name" value="Transferase(Phosphotransferase) domain 1"/>
    <property type="match status" value="1"/>
</dbReference>
<evidence type="ECO:0000256" key="3">
    <source>
        <dbReference type="ARBA" id="ARBA00022777"/>
    </source>
</evidence>
<organism evidence="11 12">
    <name type="scientific">Panagrolaimus davidi</name>
    <dbReference type="NCBI Taxonomy" id="227884"/>
    <lineage>
        <taxon>Eukaryota</taxon>
        <taxon>Metazoa</taxon>
        <taxon>Ecdysozoa</taxon>
        <taxon>Nematoda</taxon>
        <taxon>Chromadorea</taxon>
        <taxon>Rhabditida</taxon>
        <taxon>Tylenchina</taxon>
        <taxon>Panagrolaimomorpha</taxon>
        <taxon>Panagrolaimoidea</taxon>
        <taxon>Panagrolaimidae</taxon>
        <taxon>Panagrolaimus</taxon>
    </lineage>
</organism>
<dbReference type="PROSITE" id="PS50011">
    <property type="entry name" value="PROTEIN_KINASE_DOM"/>
    <property type="match status" value="1"/>
</dbReference>
<dbReference type="FunFam" id="1.10.510.10:FF:000554">
    <property type="entry name" value="Predicted protein"/>
    <property type="match status" value="1"/>
</dbReference>
<evidence type="ECO:0000256" key="4">
    <source>
        <dbReference type="ARBA" id="ARBA00022840"/>
    </source>
</evidence>
<dbReference type="GO" id="GO:0005524">
    <property type="term" value="F:ATP binding"/>
    <property type="evidence" value="ECO:0007669"/>
    <property type="project" value="UniProtKB-KW"/>
</dbReference>
<evidence type="ECO:0000256" key="1">
    <source>
        <dbReference type="ARBA" id="ARBA00022679"/>
    </source>
</evidence>
<dbReference type="PRINTS" id="PR00109">
    <property type="entry name" value="TYRKINASE"/>
</dbReference>
<dbReference type="PROSITE" id="PS00109">
    <property type="entry name" value="PROTEIN_KINASE_TYR"/>
    <property type="match status" value="1"/>
</dbReference>
<dbReference type="WBParaSite" id="PDA_v2.g136.t1">
    <property type="protein sequence ID" value="PDA_v2.g136.t1"/>
    <property type="gene ID" value="PDA_v2.g136"/>
</dbReference>
<dbReference type="InterPro" id="IPR008266">
    <property type="entry name" value="Tyr_kinase_AS"/>
</dbReference>